<evidence type="ECO:0000313" key="2">
    <source>
        <dbReference type="EMBL" id="MBP3956754.1"/>
    </source>
</evidence>
<dbReference type="InterPro" id="IPR018004">
    <property type="entry name" value="KilA/APSES_HTH"/>
</dbReference>
<comment type="caution">
    <text evidence="2">The sequence shown here is derived from an EMBL/GenBank/DDBJ whole genome shotgun (WGS) entry which is preliminary data.</text>
</comment>
<organism evidence="2 3">
    <name type="scientific">Gemmata palustris</name>
    <dbReference type="NCBI Taxonomy" id="2822762"/>
    <lineage>
        <taxon>Bacteria</taxon>
        <taxon>Pseudomonadati</taxon>
        <taxon>Planctomycetota</taxon>
        <taxon>Planctomycetia</taxon>
        <taxon>Gemmatales</taxon>
        <taxon>Gemmataceae</taxon>
        <taxon>Gemmata</taxon>
    </lineage>
</organism>
<proteinExistence type="predicted"/>
<dbReference type="RefSeq" id="WP_210655172.1">
    <property type="nucleotide sequence ID" value="NZ_JAGKQQ010000001.1"/>
</dbReference>
<dbReference type="SUPFAM" id="SSF54616">
    <property type="entry name" value="DNA-binding domain of Mlu1-box binding protein MBP1"/>
    <property type="match status" value="1"/>
</dbReference>
<reference evidence="2 3" key="1">
    <citation type="submission" date="2021-04" db="EMBL/GenBank/DDBJ databases">
        <authorList>
            <person name="Ivanova A."/>
        </authorList>
    </citation>
    <scope>NUCLEOTIDE SEQUENCE [LARGE SCALE GENOMIC DNA]</scope>
    <source>
        <strain evidence="2 3">G18</strain>
    </source>
</reference>
<name>A0ABS5BSP6_9BACT</name>
<dbReference type="PROSITE" id="PS51301">
    <property type="entry name" value="KILA_N"/>
    <property type="match status" value="1"/>
</dbReference>
<feature type="domain" description="KilA-N" evidence="1">
    <location>
        <begin position="3"/>
        <end position="101"/>
    </location>
</feature>
<keyword evidence="3" id="KW-1185">Reference proteome</keyword>
<dbReference type="Pfam" id="PF04383">
    <property type="entry name" value="KilA-N"/>
    <property type="match status" value="1"/>
</dbReference>
<sequence>MANELVKVIGSTSIRARASDKYVDATALCKAAKKKWADYFRLGGTKEFVQALVQSAEIPADSLIEMKSGKSGGTCIHPRVVIHFAQWASAEFAARSAVPNTAKAIRVESGPIHGNSQSNGAW</sequence>
<accession>A0ABS5BSP6</accession>
<dbReference type="InterPro" id="IPR017880">
    <property type="entry name" value="KilA_N"/>
</dbReference>
<evidence type="ECO:0000313" key="3">
    <source>
        <dbReference type="Proteomes" id="UP000676565"/>
    </source>
</evidence>
<dbReference type="SMART" id="SM01252">
    <property type="entry name" value="KilA-N"/>
    <property type="match status" value="1"/>
</dbReference>
<protein>
    <submittedName>
        <fullName evidence="2">KilA-N domain-containing protein</fullName>
    </submittedName>
</protein>
<evidence type="ECO:0000259" key="1">
    <source>
        <dbReference type="PROSITE" id="PS51301"/>
    </source>
</evidence>
<dbReference type="InterPro" id="IPR036887">
    <property type="entry name" value="HTH_APSES_sf"/>
</dbReference>
<dbReference type="Proteomes" id="UP000676565">
    <property type="component" value="Unassembled WGS sequence"/>
</dbReference>
<gene>
    <name evidence="2" type="ORF">J8F10_15890</name>
</gene>
<dbReference type="EMBL" id="JAGKQQ010000001">
    <property type="protein sequence ID" value="MBP3956754.1"/>
    <property type="molecule type" value="Genomic_DNA"/>
</dbReference>